<dbReference type="Pfam" id="PF15299">
    <property type="entry name" value="ALS2CR8"/>
    <property type="match status" value="1"/>
</dbReference>
<name>A0A9J6EUP1_RHIMP</name>
<organism evidence="1 2">
    <name type="scientific">Rhipicephalus microplus</name>
    <name type="common">Cattle tick</name>
    <name type="synonym">Boophilus microplus</name>
    <dbReference type="NCBI Taxonomy" id="6941"/>
    <lineage>
        <taxon>Eukaryota</taxon>
        <taxon>Metazoa</taxon>
        <taxon>Ecdysozoa</taxon>
        <taxon>Arthropoda</taxon>
        <taxon>Chelicerata</taxon>
        <taxon>Arachnida</taxon>
        <taxon>Acari</taxon>
        <taxon>Parasitiformes</taxon>
        <taxon>Ixodida</taxon>
        <taxon>Ixodoidea</taxon>
        <taxon>Ixodidae</taxon>
        <taxon>Rhipicephalinae</taxon>
        <taxon>Rhipicephalus</taxon>
        <taxon>Boophilus</taxon>
    </lineage>
</organism>
<reference evidence="1" key="2">
    <citation type="submission" date="2021-09" db="EMBL/GenBank/DDBJ databases">
        <authorList>
            <person name="Jia N."/>
            <person name="Wang J."/>
            <person name="Shi W."/>
            <person name="Du L."/>
            <person name="Sun Y."/>
            <person name="Zhan W."/>
            <person name="Jiang J."/>
            <person name="Wang Q."/>
            <person name="Zhang B."/>
            <person name="Ji P."/>
            <person name="Sakyi L.B."/>
            <person name="Cui X."/>
            <person name="Yuan T."/>
            <person name="Jiang B."/>
            <person name="Yang W."/>
            <person name="Lam T.T.-Y."/>
            <person name="Chang Q."/>
            <person name="Ding S."/>
            <person name="Wang X."/>
            <person name="Zhu J."/>
            <person name="Ruan X."/>
            <person name="Zhao L."/>
            <person name="Wei J."/>
            <person name="Que T."/>
            <person name="Du C."/>
            <person name="Cheng J."/>
            <person name="Dai P."/>
            <person name="Han X."/>
            <person name="Huang E."/>
            <person name="Gao Y."/>
            <person name="Liu J."/>
            <person name="Shao H."/>
            <person name="Ye R."/>
            <person name="Li L."/>
            <person name="Wei W."/>
            <person name="Wang X."/>
            <person name="Wang C."/>
            <person name="Huo Q."/>
            <person name="Li W."/>
            <person name="Guo W."/>
            <person name="Chen H."/>
            <person name="Chen S."/>
            <person name="Zhou L."/>
            <person name="Zhou L."/>
            <person name="Ni X."/>
            <person name="Tian J."/>
            <person name="Zhou Y."/>
            <person name="Sheng Y."/>
            <person name="Liu T."/>
            <person name="Pan Y."/>
            <person name="Xia L."/>
            <person name="Li J."/>
            <person name="Zhao F."/>
            <person name="Cao W."/>
        </authorList>
    </citation>
    <scope>NUCLEOTIDE SEQUENCE</scope>
    <source>
        <strain evidence="1">Rmic-2018</strain>
        <tissue evidence="1">Larvae</tissue>
    </source>
</reference>
<dbReference type="EMBL" id="JABSTU010000002">
    <property type="protein sequence ID" value="KAH8037911.1"/>
    <property type="molecule type" value="Genomic_DNA"/>
</dbReference>
<dbReference type="GO" id="GO:0003700">
    <property type="term" value="F:DNA-binding transcription factor activity"/>
    <property type="evidence" value="ECO:0007669"/>
    <property type="project" value="InterPro"/>
</dbReference>
<sequence>MEPAMATAPEDVLRRHLRDLKCGNTWTGYADCREAYEELLRELAAVNVCLQTEHSVKPEGRLIFSTQRGHVVINEDIPFKVVQTTDRGCLFGRHLHKVQNSRNRQINIPQPCTKRQHETASKEMISRLRLALQEEASGKPVLHQHRFYVCMSDRESHSNHDIDARWAGYAQPINSEVSKKICELVQQGVTSVKTVERCLKLFVRDVLFSNKQCPPSTCRDFYPTKTDIKKSYSEGTS</sequence>
<accession>A0A9J6EUP1</accession>
<dbReference type="PANTHER" id="PTHR47456">
    <property type="entry name" value="PHD-TYPE DOMAIN-CONTAINING PROTEIN"/>
    <property type="match status" value="1"/>
</dbReference>
<gene>
    <name evidence="1" type="ORF">HPB51_018399</name>
</gene>
<dbReference type="PANTHER" id="PTHR47456:SF1">
    <property type="entry name" value="PHD-TYPE DOMAIN-CONTAINING PROTEIN"/>
    <property type="match status" value="1"/>
</dbReference>
<proteinExistence type="predicted"/>
<protein>
    <submittedName>
        <fullName evidence="1">Uncharacterized protein</fullName>
    </submittedName>
</protein>
<comment type="caution">
    <text evidence="1">The sequence shown here is derived from an EMBL/GenBank/DDBJ whole genome shotgun (WGS) entry which is preliminary data.</text>
</comment>
<evidence type="ECO:0000313" key="2">
    <source>
        <dbReference type="Proteomes" id="UP000821866"/>
    </source>
</evidence>
<dbReference type="Proteomes" id="UP000821866">
    <property type="component" value="Chromosome 10"/>
</dbReference>
<dbReference type="AlphaFoldDB" id="A0A9J6EUP1"/>
<dbReference type="InterPro" id="IPR029309">
    <property type="entry name" value="CaRF"/>
</dbReference>
<keyword evidence="2" id="KW-1185">Reference proteome</keyword>
<reference evidence="1" key="1">
    <citation type="journal article" date="2020" name="Cell">
        <title>Large-Scale Comparative Analyses of Tick Genomes Elucidate Their Genetic Diversity and Vector Capacities.</title>
        <authorList>
            <consortium name="Tick Genome and Microbiome Consortium (TIGMIC)"/>
            <person name="Jia N."/>
            <person name="Wang J."/>
            <person name="Shi W."/>
            <person name="Du L."/>
            <person name="Sun Y."/>
            <person name="Zhan W."/>
            <person name="Jiang J.F."/>
            <person name="Wang Q."/>
            <person name="Zhang B."/>
            <person name="Ji P."/>
            <person name="Bell-Sakyi L."/>
            <person name="Cui X.M."/>
            <person name="Yuan T.T."/>
            <person name="Jiang B.G."/>
            <person name="Yang W.F."/>
            <person name="Lam T.T."/>
            <person name="Chang Q.C."/>
            <person name="Ding S.J."/>
            <person name="Wang X.J."/>
            <person name="Zhu J.G."/>
            <person name="Ruan X.D."/>
            <person name="Zhao L."/>
            <person name="Wei J.T."/>
            <person name="Ye R.Z."/>
            <person name="Que T.C."/>
            <person name="Du C.H."/>
            <person name="Zhou Y.H."/>
            <person name="Cheng J.X."/>
            <person name="Dai P.F."/>
            <person name="Guo W.B."/>
            <person name="Han X.H."/>
            <person name="Huang E.J."/>
            <person name="Li L.F."/>
            <person name="Wei W."/>
            <person name="Gao Y.C."/>
            <person name="Liu J.Z."/>
            <person name="Shao H.Z."/>
            <person name="Wang X."/>
            <person name="Wang C.C."/>
            <person name="Yang T.C."/>
            <person name="Huo Q.B."/>
            <person name="Li W."/>
            <person name="Chen H.Y."/>
            <person name="Chen S.E."/>
            <person name="Zhou L.G."/>
            <person name="Ni X.B."/>
            <person name="Tian J.H."/>
            <person name="Sheng Y."/>
            <person name="Liu T."/>
            <person name="Pan Y.S."/>
            <person name="Xia L.Y."/>
            <person name="Li J."/>
            <person name="Zhao F."/>
            <person name="Cao W.C."/>
        </authorList>
    </citation>
    <scope>NUCLEOTIDE SEQUENCE</scope>
    <source>
        <strain evidence="1">Rmic-2018</strain>
    </source>
</reference>
<evidence type="ECO:0000313" key="1">
    <source>
        <dbReference type="EMBL" id="KAH8037911.1"/>
    </source>
</evidence>